<evidence type="ECO:0000313" key="2">
    <source>
        <dbReference type="Proteomes" id="UP000590749"/>
    </source>
</evidence>
<reference evidence="1 2" key="1">
    <citation type="submission" date="2020-08" db="EMBL/GenBank/DDBJ databases">
        <title>Genomic Encyclopedia of Type Strains, Phase III (KMG-III): the genomes of soil and plant-associated and newly described type strains.</title>
        <authorList>
            <person name="Whitman W."/>
        </authorList>
    </citation>
    <scope>NUCLEOTIDE SEQUENCE [LARGE SCALE GENOMIC DNA]</scope>
    <source>
        <strain evidence="1 2">CECT 3287</strain>
    </source>
</reference>
<dbReference type="Proteomes" id="UP000590749">
    <property type="component" value="Unassembled WGS sequence"/>
</dbReference>
<gene>
    <name evidence="1" type="ORF">FHR83_005523</name>
</gene>
<organism evidence="1 2">
    <name type="scientific">Actinoplanes campanulatus</name>
    <dbReference type="NCBI Taxonomy" id="113559"/>
    <lineage>
        <taxon>Bacteria</taxon>
        <taxon>Bacillati</taxon>
        <taxon>Actinomycetota</taxon>
        <taxon>Actinomycetes</taxon>
        <taxon>Micromonosporales</taxon>
        <taxon>Micromonosporaceae</taxon>
        <taxon>Actinoplanes</taxon>
    </lineage>
</organism>
<evidence type="ECO:0000313" key="1">
    <source>
        <dbReference type="EMBL" id="MBB3097839.1"/>
    </source>
</evidence>
<dbReference type="EMBL" id="JACHXF010000012">
    <property type="protein sequence ID" value="MBB3097839.1"/>
    <property type="molecule type" value="Genomic_DNA"/>
</dbReference>
<dbReference type="RefSeq" id="WP_229795342.1">
    <property type="nucleotide sequence ID" value="NZ_BMPW01000019.1"/>
</dbReference>
<proteinExistence type="predicted"/>
<protein>
    <submittedName>
        <fullName evidence="1">Uncharacterized protein</fullName>
    </submittedName>
</protein>
<accession>A0A7W5FGS5</accession>
<dbReference type="AlphaFoldDB" id="A0A7W5FGS5"/>
<name>A0A7W5FGS5_9ACTN</name>
<keyword evidence="2" id="KW-1185">Reference proteome</keyword>
<comment type="caution">
    <text evidence="1">The sequence shown here is derived from an EMBL/GenBank/DDBJ whole genome shotgun (WGS) entry which is preliminary data.</text>
</comment>
<sequence length="329" mass="36508">MSSREESRQEKRAQALVKNSAAYETARTELAKIYDEGPRNRLHYAIRRDLVHARHADSAGSAPSSPAAALAPLKGWALHLYLIAIFDAQSRRPAGVTVANTRPLCSVNGTGSGWADLLPAIVVKRDGAPITKKGLRAGMRRQAVHALNLLEREHLAAIRGAPPGAPGRYNQVQFLDETGDGRRSVWSRHYSIPRISPFEPSHAIVLLPKSFFLNGWVHVLTAAEITTYLMILDLQIRHPEAASTGVFKVASQRVDRYGIRRDVYATHRQLAGYGLIRRLDDPNRSPDGRILRRSSQRYVSQPYRFTVLHDGFDRPALTTVAAHLLSQPG</sequence>